<feature type="transmembrane region" description="Helical" evidence="8">
    <location>
        <begin position="406"/>
        <end position="424"/>
    </location>
</feature>
<reference evidence="9 10" key="1">
    <citation type="submission" date="2020-08" db="EMBL/GenBank/DDBJ databases">
        <title>Functional genomics of gut bacteria from endangered species of beetles.</title>
        <authorList>
            <person name="Carlos-Shanley C."/>
        </authorList>
    </citation>
    <scope>NUCLEOTIDE SEQUENCE [LARGE SCALE GENOMIC DNA]</scope>
    <source>
        <strain evidence="9 10">S00239</strain>
    </source>
</reference>
<feature type="transmembrane region" description="Helical" evidence="8">
    <location>
        <begin position="430"/>
        <end position="453"/>
    </location>
</feature>
<organism evidence="9 10">
    <name type="scientific">Roseateles oligotrophus</name>
    <dbReference type="NCBI Taxonomy" id="1769250"/>
    <lineage>
        <taxon>Bacteria</taxon>
        <taxon>Pseudomonadati</taxon>
        <taxon>Pseudomonadota</taxon>
        <taxon>Betaproteobacteria</taxon>
        <taxon>Burkholderiales</taxon>
        <taxon>Sphaerotilaceae</taxon>
        <taxon>Roseateles</taxon>
    </lineage>
</organism>
<feature type="transmembrane region" description="Helical" evidence="8">
    <location>
        <begin position="302"/>
        <end position="322"/>
    </location>
</feature>
<evidence type="ECO:0000256" key="7">
    <source>
        <dbReference type="ARBA" id="ARBA00023136"/>
    </source>
</evidence>
<gene>
    <name evidence="9" type="ORF">HNP55_001945</name>
</gene>
<feature type="transmembrane region" description="Helical" evidence="8">
    <location>
        <begin position="40"/>
        <end position="60"/>
    </location>
</feature>
<evidence type="ECO:0000313" key="9">
    <source>
        <dbReference type="EMBL" id="MBB4843426.1"/>
    </source>
</evidence>
<dbReference type="PANTHER" id="PTHR30003:SF0">
    <property type="entry name" value="GLYCOLATE PERMEASE GLCA-RELATED"/>
    <property type="match status" value="1"/>
</dbReference>
<feature type="transmembrane region" description="Helical" evidence="8">
    <location>
        <begin position="12"/>
        <end position="34"/>
    </location>
</feature>
<feature type="transmembrane region" description="Helical" evidence="8">
    <location>
        <begin position="115"/>
        <end position="148"/>
    </location>
</feature>
<dbReference type="GO" id="GO:0005886">
    <property type="term" value="C:plasma membrane"/>
    <property type="evidence" value="ECO:0007669"/>
    <property type="project" value="UniProtKB-SubCell"/>
</dbReference>
<keyword evidence="5 8" id="KW-0812">Transmembrane</keyword>
<comment type="similarity">
    <text evidence="2 8">Belongs to the lactate permease family.</text>
</comment>
<evidence type="ECO:0000256" key="6">
    <source>
        <dbReference type="ARBA" id="ARBA00022989"/>
    </source>
</evidence>
<keyword evidence="7 8" id="KW-0472">Membrane</keyword>
<evidence type="ECO:0000256" key="8">
    <source>
        <dbReference type="RuleBase" id="RU365092"/>
    </source>
</evidence>
<keyword evidence="10" id="KW-1185">Reference proteome</keyword>
<evidence type="ECO:0000256" key="5">
    <source>
        <dbReference type="ARBA" id="ARBA00022692"/>
    </source>
</evidence>
<proteinExistence type="inferred from homology"/>
<keyword evidence="6 8" id="KW-1133">Transmembrane helix</keyword>
<dbReference type="Pfam" id="PF02652">
    <property type="entry name" value="Lactate_perm"/>
    <property type="match status" value="1"/>
</dbReference>
<sequence length="553" mass="59101">MVWQQIYDPFGNMVISTALAAVPVAVMLVCLGFLHIKAHIAAGLGLLSALAIAVLAYGMPAEMAGKAALLGGFTGLLPIGWIVLNIIFLQQLAEKNGSFKVLQDSLSGITDDRRLQLLLIAFCFGAFFEGAAGFGTPVAVTAGILIGLGFSPLAASGLSLIANTAPVAFGALGTPVITLAKVHGYDLMEVTAMIGRQLPFFSLLVPFWLIWAFAGRKAMLEIWPAILVTGLGFAVPQYLVSNFIGPELVDIIAAIVSMLCLIGFLRVWQPKKVWRSTSLKGHEQDGGQPRAAVARPRHSASALVRAWTPWAILTVFVFVWGLPPVKAYLNSLFAPAFPMAGLHNLVEKVAPVVSHPTKESAIYTLNLLSATGTGILLASVISALVMKYRPLQILKTFGETLWMVRYSLLTIVLMLGLGTLTRYSGTDTTLGLAFANTGVFYPFFGTLMGWIGVAMTGSDTASNVLFGGMQRVAAEQLGLSPNLMGAANSSGGVMGKMIDAQSIVVASTATRWFNHEGDILRYVFFHSVALACLVGLYVTMQAYVWPFTLMVIH</sequence>
<feature type="transmembrane region" description="Helical" evidence="8">
    <location>
        <begin position="198"/>
        <end position="215"/>
    </location>
</feature>
<dbReference type="RefSeq" id="WP_184298679.1">
    <property type="nucleotide sequence ID" value="NZ_JACHLP010000003.1"/>
</dbReference>
<name>A0A840L5X6_9BURK</name>
<feature type="transmembrane region" description="Helical" evidence="8">
    <location>
        <begin position="222"/>
        <end position="239"/>
    </location>
</feature>
<dbReference type="NCBIfam" id="TIGR00795">
    <property type="entry name" value="lctP"/>
    <property type="match status" value="1"/>
</dbReference>
<dbReference type="EMBL" id="JACHLP010000003">
    <property type="protein sequence ID" value="MBB4843426.1"/>
    <property type="molecule type" value="Genomic_DNA"/>
</dbReference>
<feature type="transmembrane region" description="Helical" evidence="8">
    <location>
        <begin position="361"/>
        <end position="385"/>
    </location>
</feature>
<dbReference type="Proteomes" id="UP000562027">
    <property type="component" value="Unassembled WGS sequence"/>
</dbReference>
<comment type="caution">
    <text evidence="9">The sequence shown here is derived from an EMBL/GenBank/DDBJ whole genome shotgun (WGS) entry which is preliminary data.</text>
</comment>
<evidence type="ECO:0000256" key="4">
    <source>
        <dbReference type="ARBA" id="ARBA00022475"/>
    </source>
</evidence>
<evidence type="ECO:0000256" key="1">
    <source>
        <dbReference type="ARBA" id="ARBA00004651"/>
    </source>
</evidence>
<comment type="function">
    <text evidence="8">Uptake of L-lactate across the membrane. Can also transport D-lactate and glycolate.</text>
</comment>
<dbReference type="AlphaFoldDB" id="A0A840L5X6"/>
<accession>A0A840L5X6</accession>
<feature type="transmembrane region" description="Helical" evidence="8">
    <location>
        <begin position="251"/>
        <end position="268"/>
    </location>
</feature>
<keyword evidence="4" id="KW-1003">Cell membrane</keyword>
<feature type="transmembrane region" description="Helical" evidence="8">
    <location>
        <begin position="160"/>
        <end position="178"/>
    </location>
</feature>
<protein>
    <recommendedName>
        <fullName evidence="8">L-lactate permease</fullName>
    </recommendedName>
</protein>
<dbReference type="InterPro" id="IPR003804">
    <property type="entry name" value="Lactate_perm"/>
</dbReference>
<keyword evidence="3 8" id="KW-0813">Transport</keyword>
<feature type="transmembrane region" description="Helical" evidence="8">
    <location>
        <begin position="519"/>
        <end position="540"/>
    </location>
</feature>
<evidence type="ECO:0000256" key="2">
    <source>
        <dbReference type="ARBA" id="ARBA00010100"/>
    </source>
</evidence>
<dbReference type="GO" id="GO:0015295">
    <property type="term" value="F:solute:proton symporter activity"/>
    <property type="evidence" value="ECO:0007669"/>
    <property type="project" value="TreeGrafter"/>
</dbReference>
<feature type="transmembrane region" description="Helical" evidence="8">
    <location>
        <begin position="67"/>
        <end position="89"/>
    </location>
</feature>
<evidence type="ECO:0000256" key="3">
    <source>
        <dbReference type="ARBA" id="ARBA00022448"/>
    </source>
</evidence>
<comment type="subcellular location">
    <subcellularLocation>
        <location evidence="8">Cell inner membrane</location>
        <topology evidence="8">Multi-pass membrane protein</topology>
    </subcellularLocation>
    <subcellularLocation>
        <location evidence="1">Cell membrane</location>
        <topology evidence="1">Multi-pass membrane protein</topology>
    </subcellularLocation>
</comment>
<evidence type="ECO:0000313" key="10">
    <source>
        <dbReference type="Proteomes" id="UP000562027"/>
    </source>
</evidence>
<dbReference type="GO" id="GO:0015129">
    <property type="term" value="F:lactate transmembrane transporter activity"/>
    <property type="evidence" value="ECO:0007669"/>
    <property type="project" value="UniProtKB-UniRule"/>
</dbReference>
<keyword evidence="8" id="KW-0997">Cell inner membrane</keyword>
<dbReference type="PANTHER" id="PTHR30003">
    <property type="entry name" value="L-LACTATE PERMEASE"/>
    <property type="match status" value="1"/>
</dbReference>